<dbReference type="InterPro" id="IPR036412">
    <property type="entry name" value="HAD-like_sf"/>
</dbReference>
<comment type="caution">
    <text evidence="1">The sequence shown here is derived from an EMBL/GenBank/DDBJ whole genome shotgun (WGS) entry which is preliminary data.</text>
</comment>
<proteinExistence type="predicted"/>
<dbReference type="Gene3D" id="3.40.50.1000">
    <property type="entry name" value="HAD superfamily/HAD-like"/>
    <property type="match status" value="1"/>
</dbReference>
<dbReference type="SUPFAM" id="SSF56784">
    <property type="entry name" value="HAD-like"/>
    <property type="match status" value="1"/>
</dbReference>
<sequence length="150" mass="17840">MKIGIDIDNVISNFNDELLKEYLKHDKELRNTGIINKDVFIRYGMFDWTEKEETEFYKNSIERIAIKLKPIHRATETIKKLKEDGNEIIIISRRNNGEYNNPYKLTEEWLAKYNIVYDKLILTNAYNKEEKANVCKENNIDIMIEDSTQT</sequence>
<accession>K1SPI0</accession>
<dbReference type="AlphaFoldDB" id="K1SPI0"/>
<evidence type="ECO:0008006" key="2">
    <source>
        <dbReference type="Google" id="ProtNLM"/>
    </source>
</evidence>
<evidence type="ECO:0000313" key="1">
    <source>
        <dbReference type="EMBL" id="EKC49176.1"/>
    </source>
</evidence>
<feature type="non-terminal residue" evidence="1">
    <location>
        <position position="150"/>
    </location>
</feature>
<dbReference type="EMBL" id="AJWZ01010193">
    <property type="protein sequence ID" value="EKC49176.1"/>
    <property type="molecule type" value="Genomic_DNA"/>
</dbReference>
<gene>
    <name evidence="1" type="ORF">OBE_14779</name>
</gene>
<dbReference type="InterPro" id="IPR023214">
    <property type="entry name" value="HAD_sf"/>
</dbReference>
<protein>
    <recommendedName>
        <fullName evidence="2">Nucleotidase</fullName>
    </recommendedName>
</protein>
<organism evidence="1">
    <name type="scientific">human gut metagenome</name>
    <dbReference type="NCBI Taxonomy" id="408170"/>
    <lineage>
        <taxon>unclassified sequences</taxon>
        <taxon>metagenomes</taxon>
        <taxon>organismal metagenomes</taxon>
    </lineage>
</organism>
<name>K1SPI0_9ZZZZ</name>
<reference evidence="1" key="1">
    <citation type="journal article" date="2013" name="Environ. Microbiol.">
        <title>Microbiota from the distal guts of lean and obese adolescents exhibit partial functional redundancy besides clear differences in community structure.</title>
        <authorList>
            <person name="Ferrer M."/>
            <person name="Ruiz A."/>
            <person name="Lanza F."/>
            <person name="Haange S.B."/>
            <person name="Oberbach A."/>
            <person name="Till H."/>
            <person name="Bargiela R."/>
            <person name="Campoy C."/>
            <person name="Segura M.T."/>
            <person name="Richter M."/>
            <person name="von Bergen M."/>
            <person name="Seifert J."/>
            <person name="Suarez A."/>
        </authorList>
    </citation>
    <scope>NUCLEOTIDE SEQUENCE</scope>
</reference>